<dbReference type="HOGENOM" id="CLU_2313693_0_0_2"/>
<name>D8JDB0_HALJB</name>
<dbReference type="Proteomes" id="UP000000390">
    <property type="component" value="Plasmid 6"/>
</dbReference>
<sequence length="99" mass="11290">MSRDDREDLRRRIEELRDRAGERPDLIEALGIERAAEWWFDPDTQKRMIQSSLGGSQRPQAVVTTSEGEEYRADLIALWTGVVSSQDPDEIIEETEASG</sequence>
<proteinExistence type="predicted"/>
<evidence type="ECO:0000313" key="2">
    <source>
        <dbReference type="Proteomes" id="UP000000390"/>
    </source>
</evidence>
<accession>D8JDB0</accession>
<geneLocation type="plasmid" evidence="1 2">
    <name>6</name>
</geneLocation>
<dbReference type="EMBL" id="CP002068">
    <property type="protein sequence ID" value="ADJ17262.1"/>
    <property type="molecule type" value="Genomic_DNA"/>
</dbReference>
<dbReference type="RefSeq" id="WP_013199712.1">
    <property type="nucleotide sequence ID" value="NC_014303.1"/>
</dbReference>
<organism evidence="1 2">
    <name type="scientific">Halalkalicoccus jeotgali (strain DSM 18796 / CECT 7217 / JCM 14584 / KCTC 4019 / B3)</name>
    <dbReference type="NCBI Taxonomy" id="795797"/>
    <lineage>
        <taxon>Archaea</taxon>
        <taxon>Methanobacteriati</taxon>
        <taxon>Methanobacteriota</taxon>
        <taxon>Stenosarchaea group</taxon>
        <taxon>Halobacteria</taxon>
        <taxon>Halobacteriales</taxon>
        <taxon>Halococcaceae</taxon>
        <taxon>Halalkalicoccus</taxon>
    </lineage>
</organism>
<protein>
    <submittedName>
        <fullName evidence="1">Uncharacterized protein</fullName>
    </submittedName>
</protein>
<evidence type="ECO:0000313" key="1">
    <source>
        <dbReference type="EMBL" id="ADJ17262.1"/>
    </source>
</evidence>
<dbReference type="KEGG" id="hje:HacjB3_19638"/>
<keyword evidence="1" id="KW-0614">Plasmid</keyword>
<dbReference type="GeneID" id="9385831"/>
<dbReference type="AlphaFoldDB" id="D8JDB0"/>
<reference evidence="1 2" key="1">
    <citation type="journal article" date="2010" name="J. Bacteriol.">
        <title>Complete genome sequence of Halalkalicoccus jeotgali B3(T), an extremely halophilic archaeon.</title>
        <authorList>
            <person name="Roh S.W."/>
            <person name="Nam Y.D."/>
            <person name="Nam S.H."/>
            <person name="Choi S.H."/>
            <person name="Park H.S."/>
            <person name="Bae J.W."/>
        </authorList>
    </citation>
    <scope>NUCLEOTIDE SEQUENCE [LARGE SCALE GENOMIC DNA]</scope>
    <source>
        <strain evidence="2">DSM 18796 / CECT 7217 / JCM 14584 / KCTC 4019 / B3</strain>
        <plasmid evidence="2">6</plasmid>
    </source>
</reference>
<dbReference type="PATRIC" id="fig|795797.18.peg.3782"/>
<gene>
    <name evidence="1" type="ordered locus">HacjB3_19638</name>
</gene>